<evidence type="ECO:0000313" key="3">
    <source>
        <dbReference type="Proteomes" id="UP001604336"/>
    </source>
</evidence>
<dbReference type="EMBL" id="JBFOLK010000009">
    <property type="protein sequence ID" value="KAL2486282.1"/>
    <property type="molecule type" value="Genomic_DNA"/>
</dbReference>
<accession>A0ABD1RCY9</accession>
<feature type="region of interest" description="Disordered" evidence="1">
    <location>
        <begin position="43"/>
        <end position="75"/>
    </location>
</feature>
<organism evidence="2 3">
    <name type="scientific">Abeliophyllum distichum</name>
    <dbReference type="NCBI Taxonomy" id="126358"/>
    <lineage>
        <taxon>Eukaryota</taxon>
        <taxon>Viridiplantae</taxon>
        <taxon>Streptophyta</taxon>
        <taxon>Embryophyta</taxon>
        <taxon>Tracheophyta</taxon>
        <taxon>Spermatophyta</taxon>
        <taxon>Magnoliopsida</taxon>
        <taxon>eudicotyledons</taxon>
        <taxon>Gunneridae</taxon>
        <taxon>Pentapetalae</taxon>
        <taxon>asterids</taxon>
        <taxon>lamiids</taxon>
        <taxon>Lamiales</taxon>
        <taxon>Oleaceae</taxon>
        <taxon>Forsythieae</taxon>
        <taxon>Abeliophyllum</taxon>
    </lineage>
</organism>
<name>A0ABD1RCY9_9LAMI</name>
<protein>
    <submittedName>
        <fullName evidence="2">Uncharacterized protein</fullName>
    </submittedName>
</protein>
<dbReference type="Proteomes" id="UP001604336">
    <property type="component" value="Unassembled WGS sequence"/>
</dbReference>
<reference evidence="3" key="1">
    <citation type="submission" date="2024-07" db="EMBL/GenBank/DDBJ databases">
        <title>Two chromosome-level genome assemblies of Korean endemic species Abeliophyllum distichum and Forsythia ovata (Oleaceae).</title>
        <authorList>
            <person name="Jang H."/>
        </authorList>
    </citation>
    <scope>NUCLEOTIDE SEQUENCE [LARGE SCALE GENOMIC DNA]</scope>
</reference>
<keyword evidence="3" id="KW-1185">Reference proteome</keyword>
<comment type="caution">
    <text evidence="2">The sequence shown here is derived from an EMBL/GenBank/DDBJ whole genome shotgun (WGS) entry which is preliminary data.</text>
</comment>
<sequence length="169" mass="19152">MTKLCRRYDEMEAIFGNDTATGDPDVLGFDNFSPIQVDEIVNEVDTPNEDTDPSLIPSRKRNSKEETTKVQRKRIQPYDERHGSLSTLVESSKTIAQAIQIQATPDTLNHVNWQLITEKLEAMNLDLVDIMKVFRSDGDLAKVFMSLTNTIIMRALVFEQLGRDTPPLP</sequence>
<evidence type="ECO:0000313" key="2">
    <source>
        <dbReference type="EMBL" id="KAL2486282.1"/>
    </source>
</evidence>
<evidence type="ECO:0000256" key="1">
    <source>
        <dbReference type="SAM" id="MobiDB-lite"/>
    </source>
</evidence>
<feature type="compositionally biased region" description="Acidic residues" evidence="1">
    <location>
        <begin position="43"/>
        <end position="52"/>
    </location>
</feature>
<dbReference type="AlphaFoldDB" id="A0ABD1RCY9"/>
<gene>
    <name evidence="2" type="ORF">Adt_31038</name>
</gene>
<proteinExistence type="predicted"/>